<evidence type="ECO:0000313" key="2">
    <source>
        <dbReference type="EMBL" id="EHL31960.1"/>
    </source>
</evidence>
<dbReference type="EMBL" id="JH413808">
    <property type="protein sequence ID" value="EHL31960.1"/>
    <property type="molecule type" value="Genomic_DNA"/>
</dbReference>
<proteinExistence type="predicted"/>
<dbReference type="Proteomes" id="UP000002770">
    <property type="component" value="Unassembled WGS sequence"/>
</dbReference>
<keyword evidence="1" id="KW-1133">Transmembrane helix</keyword>
<keyword evidence="3" id="KW-1185">Reference proteome</keyword>
<evidence type="ECO:0000256" key="1">
    <source>
        <dbReference type="SAM" id="Phobius"/>
    </source>
</evidence>
<keyword evidence="1" id="KW-0812">Transmembrane</keyword>
<dbReference type="InParanoid" id="G9EL71"/>
<dbReference type="AlphaFoldDB" id="G9EL71"/>
<feature type="transmembrane region" description="Helical" evidence="1">
    <location>
        <begin position="12"/>
        <end position="33"/>
    </location>
</feature>
<name>G9EL71_9GAMM</name>
<evidence type="ECO:0000313" key="3">
    <source>
        <dbReference type="Proteomes" id="UP000002770"/>
    </source>
</evidence>
<dbReference type="STRING" id="658187.LDG_6130"/>
<organism evidence="2 3">
    <name type="scientific">Legionella drancourtii LLAP12</name>
    <dbReference type="NCBI Taxonomy" id="658187"/>
    <lineage>
        <taxon>Bacteria</taxon>
        <taxon>Pseudomonadati</taxon>
        <taxon>Pseudomonadota</taxon>
        <taxon>Gammaproteobacteria</taxon>
        <taxon>Legionellales</taxon>
        <taxon>Legionellaceae</taxon>
        <taxon>Legionella</taxon>
    </lineage>
</organism>
<protein>
    <submittedName>
        <fullName evidence="2">Uncharacterized protein</fullName>
    </submittedName>
</protein>
<dbReference type="HOGENOM" id="CLU_3329465_0_0_6"/>
<gene>
    <name evidence="2" type="ORF">LDG_6130</name>
</gene>
<accession>G9EL71</accession>
<keyword evidence="1" id="KW-0472">Membrane</keyword>
<sequence length="38" mass="4403">MLKKTNEIRNLTKLGLELSLFIGFITLNIYFLISNFSP</sequence>
<reference evidence="2 3" key="1">
    <citation type="journal article" date="2011" name="BMC Genomics">
        <title>Insight into cross-talk between intra-amoebal pathogens.</title>
        <authorList>
            <person name="Gimenez G."/>
            <person name="Bertelli C."/>
            <person name="Moliner C."/>
            <person name="Robert C."/>
            <person name="Raoult D."/>
            <person name="Fournier P.E."/>
            <person name="Greub G."/>
        </authorList>
    </citation>
    <scope>NUCLEOTIDE SEQUENCE [LARGE SCALE GENOMIC DNA]</scope>
    <source>
        <strain evidence="2 3">LLAP12</strain>
    </source>
</reference>